<dbReference type="EMBL" id="JAAZIL010000010">
    <property type="protein sequence ID" value="NLZ24204.1"/>
    <property type="molecule type" value="Genomic_DNA"/>
</dbReference>
<dbReference type="SUPFAM" id="SSF140478">
    <property type="entry name" value="LemA-like"/>
    <property type="match status" value="1"/>
</dbReference>
<evidence type="ECO:0000256" key="2">
    <source>
        <dbReference type="ARBA" id="ARBA00008854"/>
    </source>
</evidence>
<dbReference type="Gene3D" id="1.20.1440.20">
    <property type="entry name" value="LemA-like domain"/>
    <property type="match status" value="1"/>
</dbReference>
<dbReference type="InterPro" id="IPR023353">
    <property type="entry name" value="LemA-like_dom_sf"/>
</dbReference>
<proteinExistence type="inferred from homology"/>
<evidence type="ECO:0000313" key="6">
    <source>
        <dbReference type="EMBL" id="NLZ24204.1"/>
    </source>
</evidence>
<reference evidence="6 7" key="1">
    <citation type="journal article" date="2020" name="Biotechnol. Biofuels">
        <title>New insights from the biogas microbiome by comprehensive genome-resolved metagenomics of nearly 1600 species originating from multiple anaerobic digesters.</title>
        <authorList>
            <person name="Campanaro S."/>
            <person name="Treu L."/>
            <person name="Rodriguez-R L.M."/>
            <person name="Kovalovszki A."/>
            <person name="Ziels R.M."/>
            <person name="Maus I."/>
            <person name="Zhu X."/>
            <person name="Kougias P.G."/>
            <person name="Basile A."/>
            <person name="Luo G."/>
            <person name="Schluter A."/>
            <person name="Konstantinidis K.T."/>
            <person name="Angelidaki I."/>
        </authorList>
    </citation>
    <scope>NUCLEOTIDE SEQUENCE [LARGE SCALE GENOMIC DNA]</scope>
    <source>
        <strain evidence="6">AS19jrsBPTG_9</strain>
    </source>
</reference>
<dbReference type="Proteomes" id="UP000564033">
    <property type="component" value="Unassembled WGS sequence"/>
</dbReference>
<protein>
    <submittedName>
        <fullName evidence="6">LemA family protein</fullName>
    </submittedName>
</protein>
<keyword evidence="5" id="KW-0472">Membrane</keyword>
<comment type="similarity">
    <text evidence="2">Belongs to the LemA family.</text>
</comment>
<dbReference type="AlphaFoldDB" id="A0A847VCE9"/>
<comment type="caution">
    <text evidence="6">The sequence shown here is derived from an EMBL/GenBank/DDBJ whole genome shotgun (WGS) entry which is preliminary data.</text>
</comment>
<comment type="subcellular location">
    <subcellularLocation>
        <location evidence="1">Membrane</location>
        <topology evidence="1">Single-pass membrane protein</topology>
    </subcellularLocation>
</comment>
<keyword evidence="3" id="KW-0812">Transmembrane</keyword>
<dbReference type="Pfam" id="PF04011">
    <property type="entry name" value="LemA"/>
    <property type="match status" value="1"/>
</dbReference>
<dbReference type="PANTHER" id="PTHR34478">
    <property type="entry name" value="PROTEIN LEMA"/>
    <property type="match status" value="1"/>
</dbReference>
<evidence type="ECO:0000256" key="5">
    <source>
        <dbReference type="ARBA" id="ARBA00023136"/>
    </source>
</evidence>
<gene>
    <name evidence="6" type="ORF">GX888_00430</name>
</gene>
<organism evidence="6 7">
    <name type="scientific">Candidatus Dojkabacteria bacterium</name>
    <dbReference type="NCBI Taxonomy" id="2099670"/>
    <lineage>
        <taxon>Bacteria</taxon>
        <taxon>Candidatus Dojkabacteria</taxon>
    </lineage>
</organism>
<evidence type="ECO:0000256" key="1">
    <source>
        <dbReference type="ARBA" id="ARBA00004167"/>
    </source>
</evidence>
<accession>A0A847VCE9</accession>
<evidence type="ECO:0000313" key="7">
    <source>
        <dbReference type="Proteomes" id="UP000564033"/>
    </source>
</evidence>
<sequence>MQIFLFLLLLILVGGALFIISVFNSLQRAKVVVNEATSDIETFLKQRYDMIPNLVETVKGYAKHEKELFENVSKLRSKAMGSESLEKQMEMEGEMAKGISRIFAIAESYPELKANENFVKLQTHLKELEDDIQKSRRFYNGTVRDFNTSIAIFPNNIVANILKFKAFPFFEAGEEEKQNVKVNF</sequence>
<keyword evidence="4" id="KW-1133">Transmembrane helix</keyword>
<name>A0A847VCE9_9BACT</name>
<evidence type="ECO:0000256" key="4">
    <source>
        <dbReference type="ARBA" id="ARBA00022989"/>
    </source>
</evidence>
<dbReference type="GO" id="GO:0016020">
    <property type="term" value="C:membrane"/>
    <property type="evidence" value="ECO:0007669"/>
    <property type="project" value="UniProtKB-SubCell"/>
</dbReference>
<evidence type="ECO:0000256" key="3">
    <source>
        <dbReference type="ARBA" id="ARBA00022692"/>
    </source>
</evidence>
<dbReference type="InterPro" id="IPR007156">
    <property type="entry name" value="MamQ_LemA"/>
</dbReference>
<dbReference type="PANTHER" id="PTHR34478:SF1">
    <property type="entry name" value="PROTEIN LEMA"/>
    <property type="match status" value="1"/>
</dbReference>